<dbReference type="InterPro" id="IPR036514">
    <property type="entry name" value="SGNH_hydro_sf"/>
</dbReference>
<dbReference type="SUPFAM" id="SSF52266">
    <property type="entry name" value="SGNH hydrolase"/>
    <property type="match status" value="1"/>
</dbReference>
<dbReference type="CDD" id="cd00229">
    <property type="entry name" value="SGNH_hydrolase"/>
    <property type="match status" value="1"/>
</dbReference>
<dbReference type="RefSeq" id="WP_007309822.1">
    <property type="nucleotide sequence ID" value="NZ_AESD01000216.1"/>
</dbReference>
<dbReference type="Proteomes" id="UP000003477">
    <property type="component" value="Unassembled WGS sequence"/>
</dbReference>
<proteinExistence type="predicted"/>
<accession>G5J1J1</accession>
<reference evidence="1 2" key="1">
    <citation type="journal article" date="2011" name="Front. Microbiol.">
        <title>Two Strains of Crocosphaera watsonii with Highly Conserved Genomes are Distinguished by Strain-Specific Features.</title>
        <authorList>
            <person name="Bench S.R."/>
            <person name="Ilikchyan I.N."/>
            <person name="Tripp H.J."/>
            <person name="Zehr J.P."/>
        </authorList>
    </citation>
    <scope>NUCLEOTIDE SEQUENCE [LARGE SCALE GENOMIC DNA]</scope>
    <source>
        <strain evidence="1 2">WH 0003</strain>
    </source>
</reference>
<sequence length="321" mass="36816">MISPGELRQKLINPRVPDSELRDLVLLDEESRDNFEPLFRANPDTVDIRSMALDGLLAGVNRVARERRQLQYKLRVNNPFFRGQKIVSEGDSWFQFPLILQDVIDQLFRFNPLDPLDGLDGYAVFSLGAAGDLLRDIVNEDEITQAIEAEKPEVFLISGGGNDLVADGNLANFLNQFDSEKERTPEDYINEEFDVFLREIIQLYRDIFIRLLSRFPNLKIIFHGYDYAIPNNGNSLGKPMETRDITDPDLQKDIIRVIIDRLNEAQISLIEDVQFAGLVHHVDCRGVVGDNNWFDELHPNDKGFKAVGNIFDKKIKDITRR</sequence>
<dbReference type="EMBL" id="AESD01000216">
    <property type="protein sequence ID" value="EHJ13949.1"/>
    <property type="molecule type" value="Genomic_DNA"/>
</dbReference>
<name>G5J1J1_CROWT</name>
<protein>
    <recommendedName>
        <fullName evidence="3">SGNH hydrolase-type esterase domain-containing protein</fullName>
    </recommendedName>
</protein>
<evidence type="ECO:0008006" key="3">
    <source>
        <dbReference type="Google" id="ProtNLM"/>
    </source>
</evidence>
<dbReference type="PATRIC" id="fig|423471.3.peg.1274"/>
<dbReference type="GeneID" id="88765175"/>
<evidence type="ECO:0000313" key="1">
    <source>
        <dbReference type="EMBL" id="EHJ13949.1"/>
    </source>
</evidence>
<organism evidence="1 2">
    <name type="scientific">Crocosphaera watsonii WH 0003</name>
    <dbReference type="NCBI Taxonomy" id="423471"/>
    <lineage>
        <taxon>Bacteria</taxon>
        <taxon>Bacillati</taxon>
        <taxon>Cyanobacteriota</taxon>
        <taxon>Cyanophyceae</taxon>
        <taxon>Oscillatoriophycideae</taxon>
        <taxon>Chroococcales</taxon>
        <taxon>Aphanothecaceae</taxon>
        <taxon>Crocosphaera</taxon>
    </lineage>
</organism>
<dbReference type="AlphaFoldDB" id="G5J1J1"/>
<comment type="caution">
    <text evidence="1">The sequence shown here is derived from an EMBL/GenBank/DDBJ whole genome shotgun (WGS) entry which is preliminary data.</text>
</comment>
<evidence type="ECO:0000313" key="2">
    <source>
        <dbReference type="Proteomes" id="UP000003477"/>
    </source>
</evidence>
<dbReference type="Gene3D" id="3.40.50.1110">
    <property type="entry name" value="SGNH hydrolase"/>
    <property type="match status" value="1"/>
</dbReference>
<gene>
    <name evidence="1" type="ORF">CWATWH0003_1374</name>
</gene>